<evidence type="ECO:0000313" key="3">
    <source>
        <dbReference type="Proteomes" id="UP000002698"/>
    </source>
</evidence>
<dbReference type="eggNOG" id="arCOG01653">
    <property type="taxonomic scope" value="Archaea"/>
</dbReference>
<evidence type="ECO:0000259" key="1">
    <source>
        <dbReference type="Pfam" id="PF12697"/>
    </source>
</evidence>
<sequence length="307" mass="33170">MAPKHLVRNAAVGLGAVVVGNRLLRCSPETLAPPLARTQQTYEWQHRDVAYTEAGDPDAPDLVLLHAPELPRSSHEFRYVIDALSETHHVFAPDLPGFGRSAQLPETYDAEGYSGFLQSFLSDMTEQPTVVAASVTAAYAVAAGTDANAATDIDEYVLICPTTTAPQTTRRLAPAYSLPVAGEAFRNVTMSKPMLRYRFGTDGFAEPSAMTAEWLRYSWQASHRQGGHRLLAARAAGRLDSDIDLGSVLSETATTTTLLWGREADSPPVAAGRRLATAADARLVVFENAATLPHAEHPEPFVELFDA</sequence>
<gene>
    <name evidence="2" type="ordered locus">NP_2714A</name>
</gene>
<dbReference type="GeneID" id="3701533"/>
<dbReference type="InterPro" id="IPR000073">
    <property type="entry name" value="AB_hydrolase_1"/>
</dbReference>
<organism evidence="2 3">
    <name type="scientific">Natronomonas pharaonis (strain ATCC 35678 / DSM 2160 / CIP 103997 / JCM 8858 / NBRC 14720 / NCIMB 2260 / Gabara)</name>
    <name type="common">Halobacterium pharaonis</name>
    <dbReference type="NCBI Taxonomy" id="348780"/>
    <lineage>
        <taxon>Archaea</taxon>
        <taxon>Methanobacteriati</taxon>
        <taxon>Methanobacteriota</taxon>
        <taxon>Stenosarchaea group</taxon>
        <taxon>Halobacteria</taxon>
        <taxon>Halobacteriales</taxon>
        <taxon>Natronomonadaceae</taxon>
        <taxon>Natronomonas</taxon>
    </lineage>
</organism>
<dbReference type="PANTHER" id="PTHR46438:SF2">
    <property type="entry name" value="ALPHA_BETA-HYDROLASES SUPERFAMILY PROTEIN"/>
    <property type="match status" value="1"/>
</dbReference>
<keyword evidence="3" id="KW-1185">Reference proteome</keyword>
<dbReference type="Proteomes" id="UP000002698">
    <property type="component" value="Chromosome"/>
</dbReference>
<dbReference type="GO" id="GO:0016787">
    <property type="term" value="F:hydrolase activity"/>
    <property type="evidence" value="ECO:0007669"/>
    <property type="project" value="UniProtKB-KW"/>
</dbReference>
<feature type="domain" description="AB hydrolase-1" evidence="1">
    <location>
        <begin position="62"/>
        <end position="303"/>
    </location>
</feature>
<keyword evidence="2" id="KW-0378">Hydrolase</keyword>
<dbReference type="AlphaFoldDB" id="A0A1U7EWK7"/>
<dbReference type="KEGG" id="nph:NP_2714A"/>
<dbReference type="EMBL" id="CR936257">
    <property type="protein sequence ID" value="CAI49448.1"/>
    <property type="molecule type" value="Genomic_DNA"/>
</dbReference>
<dbReference type="SUPFAM" id="SSF53474">
    <property type="entry name" value="alpha/beta-Hydrolases"/>
    <property type="match status" value="1"/>
</dbReference>
<dbReference type="InterPro" id="IPR029058">
    <property type="entry name" value="AB_hydrolase_fold"/>
</dbReference>
<dbReference type="EnsemblBacteria" id="CAI49448">
    <property type="protein sequence ID" value="CAI49448"/>
    <property type="gene ID" value="NP_2714A"/>
</dbReference>
<dbReference type="RefSeq" id="WP_011323073.1">
    <property type="nucleotide sequence ID" value="NC_007426.1"/>
</dbReference>
<dbReference type="OrthoDB" id="194600at2157"/>
<dbReference type="HOGENOM" id="CLU_020336_13_4_2"/>
<dbReference type="PANTHER" id="PTHR46438">
    <property type="entry name" value="ALPHA/BETA-HYDROLASES SUPERFAMILY PROTEIN"/>
    <property type="match status" value="1"/>
</dbReference>
<reference evidence="2 3" key="1">
    <citation type="journal article" date="2005" name="Genome Res.">
        <title>Living with two extremes: conclusions from the genome sequence of Natronomonas pharaonis.</title>
        <authorList>
            <person name="Falb M."/>
            <person name="Pfeiffer F."/>
            <person name="Palm P."/>
            <person name="Rodewald K."/>
            <person name="Hickmann V."/>
            <person name="Tittor J."/>
            <person name="Oesterhelt D."/>
        </authorList>
    </citation>
    <scope>NUCLEOTIDE SEQUENCE [LARGE SCALE GENOMIC DNA]</scope>
    <source>
        <strain evidence="3">ATCC 35678 / DSM 2160 / CIP 103997 / JCM 8858 / NBRC 14720 / NCIMB 2260 / Gabara</strain>
    </source>
</reference>
<protein>
    <submittedName>
        <fullName evidence="2">Alpha/beta hydrolase fold protein</fullName>
    </submittedName>
</protein>
<name>A0A1U7EWK7_NATPD</name>
<accession>A0A1U7EWK7</accession>
<dbReference type="STRING" id="348780.NP_2714A"/>
<dbReference type="Pfam" id="PF12697">
    <property type="entry name" value="Abhydrolase_6"/>
    <property type="match status" value="1"/>
</dbReference>
<evidence type="ECO:0000313" key="2">
    <source>
        <dbReference type="EMBL" id="CAI49448.1"/>
    </source>
</evidence>
<dbReference type="ESTHER" id="natpd-q3iqz6">
    <property type="family name" value="6_AlphaBeta_hydrolase"/>
</dbReference>
<dbReference type="Gene3D" id="3.40.50.1820">
    <property type="entry name" value="alpha/beta hydrolase"/>
    <property type="match status" value="1"/>
</dbReference>
<proteinExistence type="predicted"/>